<dbReference type="GeneID" id="40317305"/>
<evidence type="ECO:0000313" key="3">
    <source>
        <dbReference type="Proteomes" id="UP000284403"/>
    </source>
</evidence>
<dbReference type="RefSeq" id="XP_029229280.1">
    <property type="nucleotide sequence ID" value="XM_029370612.1"/>
</dbReference>
<dbReference type="Proteomes" id="UP000284403">
    <property type="component" value="Unassembled WGS sequence"/>
</dbReference>
<feature type="compositionally biased region" description="Low complexity" evidence="1">
    <location>
        <begin position="576"/>
        <end position="587"/>
    </location>
</feature>
<dbReference type="OrthoDB" id="249522at2759"/>
<feature type="region of interest" description="Disordered" evidence="1">
    <location>
        <begin position="328"/>
        <end position="347"/>
    </location>
</feature>
<organism evidence="2 3">
    <name type="scientific">Trypanosoma conorhini</name>
    <dbReference type="NCBI Taxonomy" id="83891"/>
    <lineage>
        <taxon>Eukaryota</taxon>
        <taxon>Discoba</taxon>
        <taxon>Euglenozoa</taxon>
        <taxon>Kinetoplastea</taxon>
        <taxon>Metakinetoplastina</taxon>
        <taxon>Trypanosomatida</taxon>
        <taxon>Trypanosomatidae</taxon>
        <taxon>Trypanosoma</taxon>
    </lineage>
</organism>
<sequence length="621" mass="66569">MSGDPVRSAAAANAQDSTRARGSAVVFDGISQAAGTTASTAPPSSRPAAANAGGGNRECLAPRITPCPQFDRLRAAAREDRLARAYLQLQEVKRTAELCERQTLLSQRVTMHEYYATLFRPSRAGAAAAARTPTFASSSPAGTLRPRDVVLNDLEESFIACYYRMHPAALQRKREAEAAEAQRRQSAQVAAQLSSFSGALPRSRSLTAQRGPKSTGKKKSKGKGEEKPKEGAPAANLRLLLAALLEASDDRGLITCDALAVVLKRPPFDVHDAEAVEAFFYLVRAASTVTETGESETDRRLEASTSASTLAPRVRRRSTSLRVSAAMVTGTPGGMGLSTPLTSTGTLPTSLRRLAQGSGASQSLQRRAIPTSRASKAAAASVTALGGGPAAATEPPPPSMVRAREVLAAMDAVINGPELRDVVRSLCFDVLESDGFIHKTTLRTLRLVRREACEAKDAAATPSIVKALGDALEVMLQEEEDEYLRSQAKGKRRAKAAKAAALPPHQKSAVPLHMMRRSHINLKQFSRFFDELPMVAAAFAHVWFPAFFSTNWPPVKRPMSTGFNDDAAPDEDDENNTNNAGEGTSEESGLRRRNAARRVVTERLEYMKPVSVPASEGTSQR</sequence>
<feature type="region of interest" description="Disordered" evidence="1">
    <location>
        <begin position="1"/>
        <end position="22"/>
    </location>
</feature>
<reference evidence="2 3" key="1">
    <citation type="journal article" date="2018" name="BMC Genomics">
        <title>Genomic comparison of Trypanosoma conorhini and Trypanosoma rangeli to Trypanosoma cruzi strains of high and low virulence.</title>
        <authorList>
            <person name="Bradwell K.R."/>
            <person name="Koparde V.N."/>
            <person name="Matveyev A.V."/>
            <person name="Serrano M.G."/>
            <person name="Alves J.M."/>
            <person name="Parikh H."/>
            <person name="Huang B."/>
            <person name="Lee V."/>
            <person name="Espinosa-Alvarez O."/>
            <person name="Ortiz P.A."/>
            <person name="Costa-Martins A.G."/>
            <person name="Teixeira M.M."/>
            <person name="Buck G.A."/>
        </authorList>
    </citation>
    <scope>NUCLEOTIDE SEQUENCE [LARGE SCALE GENOMIC DNA]</scope>
    <source>
        <strain evidence="2 3">025E</strain>
    </source>
</reference>
<accession>A0A3R7PIY3</accession>
<feature type="region of interest" description="Disordered" evidence="1">
    <location>
        <begin position="201"/>
        <end position="231"/>
    </location>
</feature>
<feature type="compositionally biased region" description="Low complexity" evidence="1">
    <location>
        <begin position="34"/>
        <end position="51"/>
    </location>
</feature>
<evidence type="ECO:0000313" key="2">
    <source>
        <dbReference type="EMBL" id="RNF20667.1"/>
    </source>
</evidence>
<dbReference type="EMBL" id="MKKU01000173">
    <property type="protein sequence ID" value="RNF20667.1"/>
    <property type="molecule type" value="Genomic_DNA"/>
</dbReference>
<keyword evidence="3" id="KW-1185">Reference proteome</keyword>
<protein>
    <submittedName>
        <fullName evidence="2">Uncharacterized protein</fullName>
    </submittedName>
</protein>
<feature type="region of interest" description="Disordered" evidence="1">
    <location>
        <begin position="34"/>
        <end position="57"/>
    </location>
</feature>
<dbReference type="AlphaFoldDB" id="A0A3R7PIY3"/>
<evidence type="ECO:0000256" key="1">
    <source>
        <dbReference type="SAM" id="MobiDB-lite"/>
    </source>
</evidence>
<proteinExistence type="predicted"/>
<gene>
    <name evidence="2" type="ORF">Tco025E_03694</name>
</gene>
<feature type="region of interest" description="Disordered" evidence="1">
    <location>
        <begin position="559"/>
        <end position="596"/>
    </location>
</feature>
<comment type="caution">
    <text evidence="2">The sequence shown here is derived from an EMBL/GenBank/DDBJ whole genome shotgun (WGS) entry which is preliminary data.</text>
</comment>
<name>A0A3R7PIY3_9TRYP</name>
<feature type="compositionally biased region" description="Low complexity" evidence="1">
    <location>
        <begin position="337"/>
        <end position="347"/>
    </location>
</feature>